<evidence type="ECO:0000313" key="2">
    <source>
        <dbReference type="Proteomes" id="UP000050761"/>
    </source>
</evidence>
<dbReference type="WBParaSite" id="HPBE_0002564401-mRNA-1">
    <property type="protein sequence ID" value="HPBE_0002564401-mRNA-1"/>
    <property type="gene ID" value="HPBE_0002564401"/>
</dbReference>
<dbReference type="Proteomes" id="UP000050761">
    <property type="component" value="Unassembled WGS sequence"/>
</dbReference>
<keyword evidence="2" id="KW-1185">Reference proteome</keyword>
<gene>
    <name evidence="1" type="ORF">HPBE_LOCUS25643</name>
</gene>
<organism evidence="2 3">
    <name type="scientific">Heligmosomoides polygyrus</name>
    <name type="common">Parasitic roundworm</name>
    <dbReference type="NCBI Taxonomy" id="6339"/>
    <lineage>
        <taxon>Eukaryota</taxon>
        <taxon>Metazoa</taxon>
        <taxon>Ecdysozoa</taxon>
        <taxon>Nematoda</taxon>
        <taxon>Chromadorea</taxon>
        <taxon>Rhabditida</taxon>
        <taxon>Rhabditina</taxon>
        <taxon>Rhabditomorpha</taxon>
        <taxon>Strongyloidea</taxon>
        <taxon>Heligmosomidae</taxon>
        <taxon>Heligmosomoides</taxon>
    </lineage>
</organism>
<protein>
    <submittedName>
        <fullName evidence="3">Origin recognition complex subunit 1</fullName>
    </submittedName>
</protein>
<dbReference type="OrthoDB" id="410104at2759"/>
<accession>A0A3P8E8H6</accession>
<reference evidence="3" key="2">
    <citation type="submission" date="2019-09" db="UniProtKB">
        <authorList>
            <consortium name="WormBaseParasite"/>
        </authorList>
    </citation>
    <scope>IDENTIFICATION</scope>
</reference>
<sequence length="243" mass="27837">MMEARKIKYDVIGLTETRRHLTLHVAYGSKGVGGQAESSAIELVWLCASFDCALAPTPDCDDEDVEAFYVELEKYYKEGHFTSESTVWSGMSKVKRLSEFDQELPEKLTASEAYRPTMKLRFPGEKAAKFKKRNPRTTINWDLYTSLAGLWEDTVMDIIDEEYDHFVHHLRDSAKEAENLKTTKRRLSPETLKKTDAPAWSSTSISNHQLTSDFIMDRIVLFFKPGTFQSKDAACQINKRKFA</sequence>
<dbReference type="AlphaFoldDB" id="A0A183GSH4"/>
<proteinExistence type="predicted"/>
<reference evidence="1 2" key="1">
    <citation type="submission" date="2018-11" db="EMBL/GenBank/DDBJ databases">
        <authorList>
            <consortium name="Pathogen Informatics"/>
        </authorList>
    </citation>
    <scope>NUCLEOTIDE SEQUENCE [LARGE SCALE GENOMIC DNA]</scope>
</reference>
<dbReference type="EMBL" id="UZAH01038284">
    <property type="protein sequence ID" value="VDP52711.1"/>
    <property type="molecule type" value="Genomic_DNA"/>
</dbReference>
<evidence type="ECO:0000313" key="1">
    <source>
        <dbReference type="EMBL" id="VDP52711.1"/>
    </source>
</evidence>
<accession>A0A183GSH4</accession>
<evidence type="ECO:0000313" key="3">
    <source>
        <dbReference type="WBParaSite" id="HPBE_0002564401-mRNA-1"/>
    </source>
</evidence>
<name>A0A183GSH4_HELPZ</name>